<proteinExistence type="inferred from homology"/>
<dbReference type="CDD" id="cd20653">
    <property type="entry name" value="CYP81"/>
    <property type="match status" value="1"/>
</dbReference>
<dbReference type="PRINTS" id="PR00385">
    <property type="entry name" value="P450"/>
</dbReference>
<gene>
    <name evidence="11" type="primary">CYP81E1_19</name>
    <name evidence="11" type="ORF">CK203_063389</name>
</gene>
<evidence type="ECO:0000256" key="6">
    <source>
        <dbReference type="ARBA" id="ARBA00023004"/>
    </source>
</evidence>
<evidence type="ECO:0000256" key="4">
    <source>
        <dbReference type="ARBA" id="ARBA00022723"/>
    </source>
</evidence>
<reference evidence="11 12" key="1">
    <citation type="journal article" date="2018" name="PLoS Genet.">
        <title>Population sequencing reveals clonal diversity and ancestral inbreeding in the grapevine cultivar Chardonnay.</title>
        <authorList>
            <person name="Roach M.J."/>
            <person name="Johnson D.L."/>
            <person name="Bohlmann J."/>
            <person name="van Vuuren H.J."/>
            <person name="Jones S.J."/>
            <person name="Pretorius I.S."/>
            <person name="Schmidt S.A."/>
            <person name="Borneman A.R."/>
        </authorList>
    </citation>
    <scope>NUCLEOTIDE SEQUENCE [LARGE SCALE GENOMIC DNA]</scope>
    <source>
        <strain evidence="12">cv. Chardonnay</strain>
        <tissue evidence="11">Leaf</tissue>
    </source>
</reference>
<dbReference type="InterPro" id="IPR050651">
    <property type="entry name" value="Plant_Cytochrome_P450_Monoox"/>
</dbReference>
<accession>A0A438G665</accession>
<organism evidence="11 12">
    <name type="scientific">Vitis vinifera</name>
    <name type="common">Grape</name>
    <dbReference type="NCBI Taxonomy" id="29760"/>
    <lineage>
        <taxon>Eukaryota</taxon>
        <taxon>Viridiplantae</taxon>
        <taxon>Streptophyta</taxon>
        <taxon>Embryophyta</taxon>
        <taxon>Tracheophyta</taxon>
        <taxon>Spermatophyta</taxon>
        <taxon>Magnoliopsida</taxon>
        <taxon>eudicotyledons</taxon>
        <taxon>Gunneridae</taxon>
        <taxon>Pentapetalae</taxon>
        <taxon>rosids</taxon>
        <taxon>Vitales</taxon>
        <taxon>Vitaceae</taxon>
        <taxon>Viteae</taxon>
        <taxon>Vitis</taxon>
    </lineage>
</organism>
<evidence type="ECO:0000256" key="10">
    <source>
        <dbReference type="RuleBase" id="RU000461"/>
    </source>
</evidence>
<name>A0A438G665_VITVI</name>
<evidence type="ECO:0000256" key="2">
    <source>
        <dbReference type="ARBA" id="ARBA00010617"/>
    </source>
</evidence>
<dbReference type="InterPro" id="IPR001128">
    <property type="entry name" value="Cyt_P450"/>
</dbReference>
<dbReference type="GO" id="GO:0005506">
    <property type="term" value="F:iron ion binding"/>
    <property type="evidence" value="ECO:0007669"/>
    <property type="project" value="InterPro"/>
</dbReference>
<dbReference type="PROSITE" id="PS00086">
    <property type="entry name" value="CYTOCHROME_P450"/>
    <property type="match status" value="1"/>
</dbReference>
<feature type="binding site" description="axial binding residue" evidence="9">
    <location>
        <position position="444"/>
    </location>
    <ligand>
        <name>heme</name>
        <dbReference type="ChEBI" id="CHEBI:30413"/>
    </ligand>
    <ligandPart>
        <name>Fe</name>
        <dbReference type="ChEBI" id="CHEBI:18248"/>
    </ligandPart>
</feature>
<comment type="similarity">
    <text evidence="2 10">Belongs to the cytochrome P450 family.</text>
</comment>
<dbReference type="InterPro" id="IPR036396">
    <property type="entry name" value="Cyt_P450_sf"/>
</dbReference>
<dbReference type="GO" id="GO:0020037">
    <property type="term" value="F:heme binding"/>
    <property type="evidence" value="ECO:0007669"/>
    <property type="project" value="InterPro"/>
</dbReference>
<keyword evidence="5 10" id="KW-0560">Oxidoreductase</keyword>
<evidence type="ECO:0000313" key="11">
    <source>
        <dbReference type="EMBL" id="RVW67699.1"/>
    </source>
</evidence>
<dbReference type="PANTHER" id="PTHR47947">
    <property type="entry name" value="CYTOCHROME P450 82C3-RELATED"/>
    <property type="match status" value="1"/>
</dbReference>
<evidence type="ECO:0000256" key="7">
    <source>
        <dbReference type="ARBA" id="ARBA00023033"/>
    </source>
</evidence>
<evidence type="ECO:0000256" key="3">
    <source>
        <dbReference type="ARBA" id="ARBA00022617"/>
    </source>
</evidence>
<dbReference type="GO" id="GO:0004497">
    <property type="term" value="F:monooxygenase activity"/>
    <property type="evidence" value="ECO:0007669"/>
    <property type="project" value="UniProtKB-KW"/>
</dbReference>
<evidence type="ECO:0000256" key="8">
    <source>
        <dbReference type="ARBA" id="ARBA00023136"/>
    </source>
</evidence>
<dbReference type="Pfam" id="PF00067">
    <property type="entry name" value="p450"/>
    <property type="match status" value="1"/>
</dbReference>
<comment type="caution">
    <text evidence="11">The sequence shown here is derived from an EMBL/GenBank/DDBJ whole genome shotgun (WGS) entry which is preliminary data.</text>
</comment>
<dbReference type="EMBL" id="QGNW01000570">
    <property type="protein sequence ID" value="RVW67699.1"/>
    <property type="molecule type" value="Genomic_DNA"/>
</dbReference>
<evidence type="ECO:0000256" key="9">
    <source>
        <dbReference type="PIRSR" id="PIRSR602401-1"/>
    </source>
</evidence>
<keyword evidence="6 9" id="KW-0408">Iron</keyword>
<evidence type="ECO:0000256" key="5">
    <source>
        <dbReference type="ARBA" id="ARBA00023002"/>
    </source>
</evidence>
<dbReference type="FunFam" id="1.10.630.10:FF:000023">
    <property type="entry name" value="Cytochrome P450 family protein"/>
    <property type="match status" value="1"/>
</dbReference>
<dbReference type="SUPFAM" id="SSF48264">
    <property type="entry name" value="Cytochrome P450"/>
    <property type="match status" value="1"/>
</dbReference>
<dbReference type="InterPro" id="IPR002401">
    <property type="entry name" value="Cyt_P450_E_grp-I"/>
</dbReference>
<keyword evidence="4 9" id="KW-0479">Metal-binding</keyword>
<dbReference type="AlphaFoldDB" id="A0A438G665"/>
<evidence type="ECO:0000256" key="1">
    <source>
        <dbReference type="ARBA" id="ARBA00004370"/>
    </source>
</evidence>
<keyword evidence="8" id="KW-0472">Membrane</keyword>
<dbReference type="PRINTS" id="PR00463">
    <property type="entry name" value="EP450I"/>
</dbReference>
<dbReference type="InterPro" id="IPR017972">
    <property type="entry name" value="Cyt_P450_CS"/>
</dbReference>
<dbReference type="PANTHER" id="PTHR47947:SF24">
    <property type="entry name" value="ISOFLAVONE 2'-HYDROXYLASE-LIKE"/>
    <property type="match status" value="1"/>
</dbReference>
<sequence length="508" mass="57791">MEAIYLCLPFFLALYLFTRHWLQKLKNLPPSPFLTFPIIGHLYLLKKPLHRTLADLSARYGPIVFLRLGSRQTLLVSSPSAAEECLSKNDVVFANRPQLLAGKYIGYNYTSMAWANYGDHWRNLRRISTLEILSTSRIQMLSGIRSDEVRSLLLRLLENGTETVDMKTAFFEVTMNVMMRMISGKRYYGGNVVEVEEMAKFQEIIEDTFRLGDTTNIGDYLPVLRWLGVKGKEKGLRELQRKRDRFMQGLIEEHRTRMAKESYSSSSCRAVEKKKTMIEVLLSLQEKEAEYYTDEIIRGLMLALLGAGTDTTSATLEWAMSLLLNNPQVLKKAQMEMDNQLGTNHLIEESDLSQLPYLHCIIRETQRMYPAGPIVPHESSKECMVGGYHIPRGTMLLVNIWGIQNDPKVWKEPRKFLPERFEEGLEGEGHGLRLMPFGSGRRGCPGEGLAIRMVGLVLGSLIQCFDWERVGEGKVDMSEGIGLTLPKAQPLLAKCRPRPALINLLSQI</sequence>
<dbReference type="GO" id="GO:0016705">
    <property type="term" value="F:oxidoreductase activity, acting on paired donors, with incorporation or reduction of molecular oxygen"/>
    <property type="evidence" value="ECO:0007669"/>
    <property type="project" value="InterPro"/>
</dbReference>
<keyword evidence="3 9" id="KW-0349">Heme</keyword>
<keyword evidence="7 10" id="KW-0503">Monooxygenase</keyword>
<evidence type="ECO:0000313" key="12">
    <source>
        <dbReference type="Proteomes" id="UP000288805"/>
    </source>
</evidence>
<comment type="cofactor">
    <cofactor evidence="9">
        <name>heme</name>
        <dbReference type="ChEBI" id="CHEBI:30413"/>
    </cofactor>
</comment>
<dbReference type="GO" id="GO:0016020">
    <property type="term" value="C:membrane"/>
    <property type="evidence" value="ECO:0007669"/>
    <property type="project" value="UniProtKB-SubCell"/>
</dbReference>
<protein>
    <submittedName>
        <fullName evidence="11">Isoflavone 2'-hydroxylase</fullName>
    </submittedName>
</protein>
<dbReference type="Gene3D" id="1.10.630.10">
    <property type="entry name" value="Cytochrome P450"/>
    <property type="match status" value="1"/>
</dbReference>
<dbReference type="Proteomes" id="UP000288805">
    <property type="component" value="Unassembled WGS sequence"/>
</dbReference>
<comment type="subcellular location">
    <subcellularLocation>
        <location evidence="1">Membrane</location>
    </subcellularLocation>
</comment>